<evidence type="ECO:0000313" key="10">
    <source>
        <dbReference type="Proteomes" id="UP000613768"/>
    </source>
</evidence>
<evidence type="ECO:0000256" key="1">
    <source>
        <dbReference type="ARBA" id="ARBA00022670"/>
    </source>
</evidence>
<dbReference type="GO" id="GO:0006508">
    <property type="term" value="P:proteolysis"/>
    <property type="evidence" value="ECO:0007669"/>
    <property type="project" value="UniProtKB-KW"/>
</dbReference>
<dbReference type="PANTHER" id="PTHR10188:SF6">
    <property type="entry name" value="N(4)-(BETA-N-ACETYLGLUCOSAMINYL)-L-ASPARAGINASE"/>
    <property type="match status" value="1"/>
</dbReference>
<sequence length="339" mass="35588">MLIPLFRRQVLSCCLFGAIGCALQAQAAQPASPNSYAIALHGGAGTISREQLSAAQEAAIRADLNVALDAAETILAQAGSALDAAEAAVVILEDSPYFNAGKGAVFNADGVNELDASIMDGATRKAGAVAALHRVKNPIRAARAVMDKSVHVMLIGDGAEAFARSTGIEMVDPDYFHTEFRWQQLQDAKRAQAAQSTATDAYFGTVGAVVLDQHGHLAAATSTGGMTNKRYGRVGDSPIIGAGTWADDRCAVSATGWGEFYIRLGVAQDICARLRYRGDSLQTAAEHVVMQDIPAAGGDGGVIAIDHQGNIALPFNTKGMYRAWLTRDGERGVAVFQEP</sequence>
<evidence type="ECO:0000313" key="9">
    <source>
        <dbReference type="EMBL" id="MBD8526975.1"/>
    </source>
</evidence>
<feature type="binding site" evidence="6">
    <location>
        <begin position="255"/>
        <end position="258"/>
    </location>
    <ligand>
        <name>substrate</name>
    </ligand>
</feature>
<gene>
    <name evidence="9" type="ORF">IFO71_14635</name>
</gene>
<evidence type="ECO:0000256" key="8">
    <source>
        <dbReference type="SAM" id="SignalP"/>
    </source>
</evidence>
<dbReference type="Gene3D" id="3.60.20.30">
    <property type="entry name" value="(Glycosyl)asparaginase"/>
    <property type="match status" value="1"/>
</dbReference>
<accession>A0AAW3ZPW3</accession>
<keyword evidence="1" id="KW-0645">Protease</keyword>
<evidence type="ECO:0000256" key="2">
    <source>
        <dbReference type="ARBA" id="ARBA00022801"/>
    </source>
</evidence>
<dbReference type="GO" id="GO:0016811">
    <property type="term" value="F:hydrolase activity, acting on carbon-nitrogen (but not peptide) bonds, in linear amides"/>
    <property type="evidence" value="ECO:0007669"/>
    <property type="project" value="UniProtKB-ARBA"/>
</dbReference>
<evidence type="ECO:0000256" key="4">
    <source>
        <dbReference type="ARBA" id="ARBA00069124"/>
    </source>
</evidence>
<evidence type="ECO:0000256" key="3">
    <source>
        <dbReference type="ARBA" id="ARBA00022813"/>
    </source>
</evidence>
<dbReference type="CDD" id="cd04701">
    <property type="entry name" value="Asparaginase_2"/>
    <property type="match status" value="1"/>
</dbReference>
<feature type="chain" id="PRO_5043475807" description="Isoaspartyl peptidase" evidence="8">
    <location>
        <begin position="28"/>
        <end position="339"/>
    </location>
</feature>
<protein>
    <recommendedName>
        <fullName evidence="4">Isoaspartyl peptidase</fullName>
    </recommendedName>
</protein>
<dbReference type="InterPro" id="IPR029055">
    <property type="entry name" value="Ntn_hydrolases_N"/>
</dbReference>
<dbReference type="SUPFAM" id="SSF56235">
    <property type="entry name" value="N-terminal nucleophile aminohydrolases (Ntn hydrolases)"/>
    <property type="match status" value="1"/>
</dbReference>
<comment type="caution">
    <text evidence="9">The sequence shown here is derived from an EMBL/GenBank/DDBJ whole genome shotgun (WGS) entry which is preliminary data.</text>
</comment>
<organism evidence="9 10">
    <name type="scientific">Pseudomarimonas arenosa</name>
    <dbReference type="NCBI Taxonomy" id="2774145"/>
    <lineage>
        <taxon>Bacteria</taxon>
        <taxon>Pseudomonadati</taxon>
        <taxon>Pseudomonadota</taxon>
        <taxon>Gammaproteobacteria</taxon>
        <taxon>Lysobacterales</taxon>
        <taxon>Lysobacteraceae</taxon>
        <taxon>Pseudomarimonas</taxon>
    </lineage>
</organism>
<evidence type="ECO:0000256" key="5">
    <source>
        <dbReference type="PIRSR" id="PIRSR600246-1"/>
    </source>
</evidence>
<keyword evidence="3" id="KW-0068">Autocatalytic cleavage</keyword>
<dbReference type="AlphaFoldDB" id="A0AAW3ZPW3"/>
<reference evidence="9 10" key="1">
    <citation type="submission" date="2020-09" db="EMBL/GenBank/DDBJ databases">
        <title>Pseudoxanthomonas sp. CAU 1598 isolated from sand of Yaerae Beach.</title>
        <authorList>
            <person name="Kim W."/>
        </authorList>
    </citation>
    <scope>NUCLEOTIDE SEQUENCE [LARGE SCALE GENOMIC DNA]</scope>
    <source>
        <strain evidence="9 10">CAU 1598</strain>
    </source>
</reference>
<dbReference type="PROSITE" id="PS51257">
    <property type="entry name" value="PROKAR_LIPOPROTEIN"/>
    <property type="match status" value="1"/>
</dbReference>
<feature type="active site" description="Nucleophile" evidence="5">
    <location>
        <position position="205"/>
    </location>
</feature>
<dbReference type="Pfam" id="PF01112">
    <property type="entry name" value="Asparaginase_2"/>
    <property type="match status" value="1"/>
</dbReference>
<keyword evidence="10" id="KW-1185">Reference proteome</keyword>
<proteinExistence type="predicted"/>
<evidence type="ECO:0000256" key="6">
    <source>
        <dbReference type="PIRSR" id="PIRSR600246-2"/>
    </source>
</evidence>
<dbReference type="InterPro" id="IPR000246">
    <property type="entry name" value="Peptidase_T2"/>
</dbReference>
<dbReference type="Proteomes" id="UP000613768">
    <property type="component" value="Unassembled WGS sequence"/>
</dbReference>
<keyword evidence="8" id="KW-0732">Signal</keyword>
<keyword evidence="2" id="KW-0378">Hydrolase</keyword>
<dbReference type="RefSeq" id="WP_192030396.1">
    <property type="nucleotide sequence ID" value="NZ_JACYTR010000036.1"/>
</dbReference>
<dbReference type="EMBL" id="JACYTR010000036">
    <property type="protein sequence ID" value="MBD8526975.1"/>
    <property type="molecule type" value="Genomic_DNA"/>
</dbReference>
<name>A0AAW3ZPW3_9GAMM</name>
<feature type="binding site" evidence="6">
    <location>
        <begin position="233"/>
        <end position="236"/>
    </location>
    <ligand>
        <name>substrate</name>
    </ligand>
</feature>
<dbReference type="GO" id="GO:0008233">
    <property type="term" value="F:peptidase activity"/>
    <property type="evidence" value="ECO:0007669"/>
    <property type="project" value="UniProtKB-KW"/>
</dbReference>
<feature type="site" description="Cleavage; by autolysis" evidence="7">
    <location>
        <begin position="204"/>
        <end position="205"/>
    </location>
</feature>
<evidence type="ECO:0000256" key="7">
    <source>
        <dbReference type="PIRSR" id="PIRSR600246-3"/>
    </source>
</evidence>
<feature type="signal peptide" evidence="8">
    <location>
        <begin position="1"/>
        <end position="27"/>
    </location>
</feature>
<dbReference type="FunFam" id="3.60.20.30:FF:000001">
    <property type="entry name" value="Isoaspartyl peptidase/L-asparaginase"/>
    <property type="match status" value="1"/>
</dbReference>
<dbReference type="PANTHER" id="PTHR10188">
    <property type="entry name" value="L-ASPARAGINASE"/>
    <property type="match status" value="1"/>
</dbReference>